<dbReference type="EMBL" id="CAJNRF010004409">
    <property type="protein sequence ID" value="CAF2059420.1"/>
    <property type="molecule type" value="Genomic_DNA"/>
</dbReference>
<sequence>MIYIIIYSLVCFTITRDVSAVNLFPATNLPDADILIDNEKGFLLQRIGVYSPKLHNAILHTVISLHDFCQASPTSDICLRSSKSKEENIIELGTIMSSRQASPLVSQYKKHDVSKLIHGNITDLLSNHQLGEFFENTKPSFHFFNNHFYAKVNDRQSLQSTSNDNIVVTQHAHSYFSKVSTTAVIEQIRRNRIGFSFLSDEEIAVFLSPLMSSIDKSYVYSSMEDLMNEFSRLIIAQLVHVLHSCSMLYQDIDTYPPCLIISTLFIRPPPLNSFTYTIYNLYPLPVVVNENRYVYTNLPRTFGLNSIDETLIIWNDDQKRLKCIFSKVVQCEEEPTYVPLSSLPCMVQLFSSDGSNSNACEIAHSINSQYGIINIVESIWIFYNLNEVKRCNMYLYENNSIEVLTVNEPSVVRLPCETFVKCSDIQLKSSTCKKDTTTIKSLRSGIGKTISSLQYSIKELTSRLESEYSARAIKSFQQLQLDLYRSTPTWTKILQASGSLLIYFLLLIVSIIIGVVVNFIETKITKKVNKIEKQMNKYSDVFSLELETV</sequence>
<keyword evidence="1" id="KW-1133">Transmembrane helix</keyword>
<keyword evidence="1" id="KW-0472">Membrane</keyword>
<feature type="chain" id="PRO_5036413063" description="Envelope protein" evidence="2">
    <location>
        <begin position="21"/>
        <end position="549"/>
    </location>
</feature>
<dbReference type="AlphaFoldDB" id="A0A816PC33"/>
<keyword evidence="1" id="KW-0812">Transmembrane</keyword>
<evidence type="ECO:0000256" key="2">
    <source>
        <dbReference type="SAM" id="SignalP"/>
    </source>
</evidence>
<evidence type="ECO:0000313" key="3">
    <source>
        <dbReference type="EMBL" id="CAF2046695.1"/>
    </source>
</evidence>
<evidence type="ECO:0000313" key="5">
    <source>
        <dbReference type="EMBL" id="CAF4102996.1"/>
    </source>
</evidence>
<reference evidence="3" key="1">
    <citation type="submission" date="2021-02" db="EMBL/GenBank/DDBJ databases">
        <authorList>
            <person name="Nowell W R."/>
        </authorList>
    </citation>
    <scope>NUCLEOTIDE SEQUENCE</scope>
</reference>
<accession>A0A816PC33</accession>
<dbReference type="Proteomes" id="UP000663842">
    <property type="component" value="Unassembled WGS sequence"/>
</dbReference>
<dbReference type="EMBL" id="CAJOBG010006853">
    <property type="protein sequence ID" value="CAF4199472.1"/>
    <property type="molecule type" value="Genomic_DNA"/>
</dbReference>
<dbReference type="EMBL" id="CAJOBF010003667">
    <property type="protein sequence ID" value="CAF4102996.1"/>
    <property type="molecule type" value="Genomic_DNA"/>
</dbReference>
<keyword evidence="7" id="KW-1185">Reference proteome</keyword>
<evidence type="ECO:0000313" key="6">
    <source>
        <dbReference type="EMBL" id="CAF4199472.1"/>
    </source>
</evidence>
<keyword evidence="2" id="KW-0732">Signal</keyword>
<dbReference type="Proteomes" id="UP000663887">
    <property type="component" value="Unassembled WGS sequence"/>
</dbReference>
<organism evidence="3 8">
    <name type="scientific">Rotaria magnacalcarata</name>
    <dbReference type="NCBI Taxonomy" id="392030"/>
    <lineage>
        <taxon>Eukaryota</taxon>
        <taxon>Metazoa</taxon>
        <taxon>Spiralia</taxon>
        <taxon>Gnathifera</taxon>
        <taxon>Rotifera</taxon>
        <taxon>Eurotatoria</taxon>
        <taxon>Bdelloidea</taxon>
        <taxon>Philodinida</taxon>
        <taxon>Philodinidae</taxon>
        <taxon>Rotaria</taxon>
    </lineage>
</organism>
<evidence type="ECO:0000313" key="4">
    <source>
        <dbReference type="EMBL" id="CAF2059420.1"/>
    </source>
</evidence>
<evidence type="ECO:0000313" key="7">
    <source>
        <dbReference type="Proteomes" id="UP000663866"/>
    </source>
</evidence>
<feature type="transmembrane region" description="Helical" evidence="1">
    <location>
        <begin position="500"/>
        <end position="520"/>
    </location>
</feature>
<dbReference type="EMBL" id="CAJNRG010002352">
    <property type="protein sequence ID" value="CAF2046695.1"/>
    <property type="molecule type" value="Genomic_DNA"/>
</dbReference>
<evidence type="ECO:0008006" key="9">
    <source>
        <dbReference type="Google" id="ProtNLM"/>
    </source>
</evidence>
<dbReference type="Proteomes" id="UP000663856">
    <property type="component" value="Unassembled WGS sequence"/>
</dbReference>
<gene>
    <name evidence="6" type="ORF">OVN521_LOCUS26311</name>
    <name evidence="5" type="ORF">UXM345_LOCUS22353</name>
    <name evidence="4" type="ORF">WKI299_LOCUS11816</name>
    <name evidence="3" type="ORF">XDN619_LOCUS7747</name>
</gene>
<comment type="caution">
    <text evidence="3">The sequence shown here is derived from an EMBL/GenBank/DDBJ whole genome shotgun (WGS) entry which is preliminary data.</text>
</comment>
<protein>
    <recommendedName>
        <fullName evidence="9">Envelope protein</fullName>
    </recommendedName>
</protein>
<evidence type="ECO:0000313" key="8">
    <source>
        <dbReference type="Proteomes" id="UP000663887"/>
    </source>
</evidence>
<name>A0A816PC33_9BILA</name>
<feature type="signal peptide" evidence="2">
    <location>
        <begin position="1"/>
        <end position="20"/>
    </location>
</feature>
<dbReference type="Proteomes" id="UP000663866">
    <property type="component" value="Unassembled WGS sequence"/>
</dbReference>
<proteinExistence type="predicted"/>
<evidence type="ECO:0000256" key="1">
    <source>
        <dbReference type="SAM" id="Phobius"/>
    </source>
</evidence>